<dbReference type="STRING" id="42256.RradSPS_2772"/>
<evidence type="ECO:0000256" key="2">
    <source>
        <dbReference type="ARBA" id="ARBA00012438"/>
    </source>
</evidence>
<dbReference type="CDD" id="cd00090">
    <property type="entry name" value="HTH_ARSR"/>
    <property type="match status" value="1"/>
</dbReference>
<dbReference type="InterPro" id="IPR036390">
    <property type="entry name" value="WH_DNA-bd_sf"/>
</dbReference>
<dbReference type="Gene3D" id="1.10.10.10">
    <property type="entry name" value="Winged helix-like DNA-binding domain superfamily/Winged helix DNA-binding domain"/>
    <property type="match status" value="1"/>
</dbReference>
<keyword evidence="9" id="KW-1185">Reference proteome</keyword>
<evidence type="ECO:0000313" key="9">
    <source>
        <dbReference type="Proteomes" id="UP000025229"/>
    </source>
</evidence>
<feature type="region of interest" description="Disordered" evidence="4">
    <location>
        <begin position="165"/>
        <end position="189"/>
    </location>
</feature>
<dbReference type="InterPro" id="IPR004358">
    <property type="entry name" value="Sig_transdc_His_kin-like_C"/>
</dbReference>
<feature type="compositionally biased region" description="Basic and acidic residues" evidence="4">
    <location>
        <begin position="179"/>
        <end position="189"/>
    </location>
</feature>
<sequence>MIRAEKTSGSPASPAASDISVKVATYKAGFEPEVTEISASNPASATEKISSVVERHVRELSGNVPVRAVKEVVENLIHADYQGVVISVMDGGNTVRVSDRGPGIVNKARAQEFGFSGATAEAAREIRGIGAGLGIARSAIREAGGTLLLEDNLGGGTVVTLSTADLPQTSEVSAESPDEPQKGAEVRRHLDEVPKLDISERQEKTLLTVLECGEVGPSTIAEMIEVSVSTAYRDLSVLEDHGLARSNETGKRVISPLGRDYAEAIIKTWVK</sequence>
<dbReference type="GO" id="GO:0004673">
    <property type="term" value="F:protein histidine kinase activity"/>
    <property type="evidence" value="ECO:0007669"/>
    <property type="project" value="UniProtKB-EC"/>
</dbReference>
<keyword evidence="8" id="KW-0067">ATP-binding</keyword>
<reference evidence="8" key="2">
    <citation type="submission" date="2023-11" db="EMBL/GenBank/DDBJ databases">
        <title>MicrobeMod: A computational toolkit for identifying prokaryotic methylation and restriction-modification with nanopore sequencing.</title>
        <authorList>
            <person name="Crits-Christoph A."/>
            <person name="Kang S.C."/>
            <person name="Lee H."/>
            <person name="Ostrov N."/>
        </authorList>
    </citation>
    <scope>NUCLEOTIDE SEQUENCE</scope>
    <source>
        <strain evidence="8">ATCC 51242</strain>
    </source>
</reference>
<dbReference type="HOGENOM" id="CLU_043928_0_0_11"/>
<dbReference type="KEGG" id="rrd:RradSPS_2772"/>
<dbReference type="AlphaFoldDB" id="A0A023X7Q1"/>
<keyword evidence="8" id="KW-0547">Nucleotide-binding</keyword>
<dbReference type="SUPFAM" id="SSF55874">
    <property type="entry name" value="ATPase domain of HSP90 chaperone/DNA topoisomerase II/histidine kinase"/>
    <property type="match status" value="1"/>
</dbReference>
<evidence type="ECO:0000256" key="1">
    <source>
        <dbReference type="ARBA" id="ARBA00000085"/>
    </source>
</evidence>
<comment type="catalytic activity">
    <reaction evidence="1">
        <text>ATP + protein L-histidine = ADP + protein N-phospho-L-histidine.</text>
        <dbReference type="EC" id="2.7.13.3"/>
    </reaction>
</comment>
<keyword evidence="3" id="KW-0902">Two-component regulatory system</keyword>
<protein>
    <recommendedName>
        <fullName evidence="2">histidine kinase</fullName>
        <ecNumber evidence="2">2.7.13.3</ecNumber>
    </recommendedName>
</protein>
<dbReference type="OrthoDB" id="9815750at2"/>
<dbReference type="GO" id="GO:0000160">
    <property type="term" value="P:phosphorelay signal transduction system"/>
    <property type="evidence" value="ECO:0007669"/>
    <property type="project" value="UniProtKB-KW"/>
</dbReference>
<dbReference type="Pfam" id="PF01978">
    <property type="entry name" value="TrmB"/>
    <property type="match status" value="1"/>
</dbReference>
<keyword evidence="7" id="KW-0808">Transferase</keyword>
<evidence type="ECO:0000256" key="4">
    <source>
        <dbReference type="SAM" id="MobiDB-lite"/>
    </source>
</evidence>
<organism evidence="7 9">
    <name type="scientific">Rubrobacter radiotolerans</name>
    <name type="common">Arthrobacter radiotolerans</name>
    <dbReference type="NCBI Taxonomy" id="42256"/>
    <lineage>
        <taxon>Bacteria</taxon>
        <taxon>Bacillati</taxon>
        <taxon>Actinomycetota</taxon>
        <taxon>Rubrobacteria</taxon>
        <taxon>Rubrobacterales</taxon>
        <taxon>Rubrobacteraceae</taxon>
        <taxon>Rubrobacter</taxon>
    </lineage>
</organism>
<reference evidence="7 9" key="1">
    <citation type="submission" date="2014-03" db="EMBL/GenBank/DDBJ databases">
        <title>Complete genome sequence of the Radio-Resistant Rubrobacter radiotolerans RSPS-4.</title>
        <authorList>
            <person name="Egas C.C."/>
            <person name="Barroso C.C."/>
            <person name="Froufe H.J.C."/>
            <person name="Pacheco J.J."/>
            <person name="Albuquerque L.L."/>
            <person name="da Costa M.M.S."/>
        </authorList>
    </citation>
    <scope>NUCLEOTIDE SEQUENCE [LARGE SCALE GENOMIC DNA]</scope>
    <source>
        <strain evidence="7 9">RSPS-4</strain>
    </source>
</reference>
<dbReference type="EMBL" id="CP007514">
    <property type="protein sequence ID" value="AHY48055.1"/>
    <property type="molecule type" value="Genomic_DNA"/>
</dbReference>
<dbReference type="Proteomes" id="UP000025229">
    <property type="component" value="Chromosome"/>
</dbReference>
<evidence type="ECO:0000313" key="8">
    <source>
        <dbReference type="EMBL" id="MDX5892695.1"/>
    </source>
</evidence>
<dbReference type="Pfam" id="PF02518">
    <property type="entry name" value="HATPase_c"/>
    <property type="match status" value="1"/>
</dbReference>
<dbReference type="EC" id="2.7.13.3" evidence="2"/>
<dbReference type="PRINTS" id="PR00344">
    <property type="entry name" value="BCTRLSENSOR"/>
</dbReference>
<dbReference type="Gene3D" id="3.30.565.10">
    <property type="entry name" value="Histidine kinase-like ATPase, C-terminal domain"/>
    <property type="match status" value="1"/>
</dbReference>
<dbReference type="EMBL" id="JAWXXX010000001">
    <property type="protein sequence ID" value="MDX5892695.1"/>
    <property type="molecule type" value="Genomic_DNA"/>
</dbReference>
<evidence type="ECO:0000256" key="3">
    <source>
        <dbReference type="ARBA" id="ARBA00023012"/>
    </source>
</evidence>
<evidence type="ECO:0000313" key="7">
    <source>
        <dbReference type="EMBL" id="AHY48055.1"/>
    </source>
</evidence>
<feature type="domain" description="Transcription regulator TrmB N-terminal" evidence="5">
    <location>
        <begin position="195"/>
        <end position="255"/>
    </location>
</feature>
<proteinExistence type="predicted"/>
<accession>A0A023X7Q1</accession>
<dbReference type="eggNOG" id="COG2172">
    <property type="taxonomic scope" value="Bacteria"/>
</dbReference>
<dbReference type="InterPro" id="IPR002831">
    <property type="entry name" value="Tscrpt_reg_TrmB_N"/>
</dbReference>
<dbReference type="eggNOG" id="COG1846">
    <property type="taxonomic scope" value="Bacteria"/>
</dbReference>
<gene>
    <name evidence="7" type="ORF">RradSPS_2772</name>
    <name evidence="8" type="ORF">SIL72_01500</name>
</gene>
<keyword evidence="7" id="KW-0418">Kinase</keyword>
<dbReference type="GO" id="GO:0005524">
    <property type="term" value="F:ATP binding"/>
    <property type="evidence" value="ECO:0007669"/>
    <property type="project" value="UniProtKB-KW"/>
</dbReference>
<dbReference type="RefSeq" id="WP_051589881.1">
    <property type="nucleotide sequence ID" value="NZ_CP007514.1"/>
</dbReference>
<evidence type="ECO:0000259" key="5">
    <source>
        <dbReference type="Pfam" id="PF01978"/>
    </source>
</evidence>
<name>A0A023X7Q1_RUBRA</name>
<evidence type="ECO:0000259" key="6">
    <source>
        <dbReference type="Pfam" id="PF02518"/>
    </source>
</evidence>
<feature type="domain" description="Histidine kinase/HSP90-like ATPase" evidence="6">
    <location>
        <begin position="66"/>
        <end position="164"/>
    </location>
</feature>
<dbReference type="InterPro" id="IPR011991">
    <property type="entry name" value="ArsR-like_HTH"/>
</dbReference>
<dbReference type="Proteomes" id="UP001281130">
    <property type="component" value="Unassembled WGS sequence"/>
</dbReference>
<dbReference type="SUPFAM" id="SSF46785">
    <property type="entry name" value="Winged helix' DNA-binding domain"/>
    <property type="match status" value="1"/>
</dbReference>
<dbReference type="InterPro" id="IPR003594">
    <property type="entry name" value="HATPase_dom"/>
</dbReference>
<dbReference type="InterPro" id="IPR036890">
    <property type="entry name" value="HATPase_C_sf"/>
</dbReference>
<dbReference type="InterPro" id="IPR036388">
    <property type="entry name" value="WH-like_DNA-bd_sf"/>
</dbReference>